<dbReference type="RefSeq" id="WP_074793569.1">
    <property type="nucleotide sequence ID" value="NZ_FOVJ01000001.1"/>
</dbReference>
<dbReference type="AlphaFoldDB" id="A0A1I4XG23"/>
<proteinExistence type="predicted"/>
<keyword evidence="2" id="KW-1185">Reference proteome</keyword>
<organism evidence="1 2">
    <name type="scientific">Nitrosospira briensis</name>
    <dbReference type="NCBI Taxonomy" id="35799"/>
    <lineage>
        <taxon>Bacteria</taxon>
        <taxon>Pseudomonadati</taxon>
        <taxon>Pseudomonadota</taxon>
        <taxon>Betaproteobacteria</taxon>
        <taxon>Nitrosomonadales</taxon>
        <taxon>Nitrosomonadaceae</taxon>
        <taxon>Nitrosospira</taxon>
    </lineage>
</organism>
<gene>
    <name evidence="1" type="ORF">SAMN05216386_0112</name>
</gene>
<reference evidence="2" key="1">
    <citation type="submission" date="2016-10" db="EMBL/GenBank/DDBJ databases">
        <authorList>
            <person name="Varghese N."/>
        </authorList>
    </citation>
    <scope>NUCLEOTIDE SEQUENCE [LARGE SCALE GENOMIC DNA]</scope>
    <source>
        <strain evidence="2">Nsp8</strain>
    </source>
</reference>
<dbReference type="Proteomes" id="UP000183107">
    <property type="component" value="Unassembled WGS sequence"/>
</dbReference>
<dbReference type="EMBL" id="FOVJ01000001">
    <property type="protein sequence ID" value="SFN24844.1"/>
    <property type="molecule type" value="Genomic_DNA"/>
</dbReference>
<sequence>MDIPKRPEPEIEIVIRRLFSDKASESDFFPAEILILPPGERSISDEASVTVSRYRIGNLELLSAPKKAGRPRSDRRHAAIFAEFMYLRHLGDTKLAARNKLLEKYGYADERGVRRITNAPEWDESCWACCIGANTHKRPIVTLFDRREPGYLRGFEDSLLAANGMGWTWTERWKQARWGNIQLKPTDPVPPDLFTHNRYILETFPQHK</sequence>
<evidence type="ECO:0000313" key="1">
    <source>
        <dbReference type="EMBL" id="SFN24844.1"/>
    </source>
</evidence>
<name>A0A1I4XG23_9PROT</name>
<evidence type="ECO:0000313" key="2">
    <source>
        <dbReference type="Proteomes" id="UP000183107"/>
    </source>
</evidence>
<accession>A0A1I4XG23</accession>
<protein>
    <submittedName>
        <fullName evidence="1">Uncharacterized protein</fullName>
    </submittedName>
</protein>